<dbReference type="EMBL" id="SJPG01000001">
    <property type="protein sequence ID" value="TWT63166.1"/>
    <property type="molecule type" value="Genomic_DNA"/>
</dbReference>
<dbReference type="Proteomes" id="UP000316095">
    <property type="component" value="Unassembled WGS sequence"/>
</dbReference>
<dbReference type="RefSeq" id="WP_146504944.1">
    <property type="nucleotide sequence ID" value="NZ_SJPG01000001.1"/>
</dbReference>
<organism evidence="1 2">
    <name type="scientific">Rubinisphaera italica</name>
    <dbReference type="NCBI Taxonomy" id="2527969"/>
    <lineage>
        <taxon>Bacteria</taxon>
        <taxon>Pseudomonadati</taxon>
        <taxon>Planctomycetota</taxon>
        <taxon>Planctomycetia</taxon>
        <taxon>Planctomycetales</taxon>
        <taxon>Planctomycetaceae</taxon>
        <taxon>Rubinisphaera</taxon>
    </lineage>
</organism>
<evidence type="ECO:0000313" key="1">
    <source>
        <dbReference type="EMBL" id="TWT63166.1"/>
    </source>
</evidence>
<dbReference type="OrthoDB" id="7872854at2"/>
<sequence length="81" mass="9359">MKRDSRLLFPEIKKPRAKRRVLMKVTDVDGSCCEWSDHDVRFACPKCGYETEWVSISRDDPQSVLIKPCPNCNEEIDSNGK</sequence>
<accession>A0A5C5XJ06</accession>
<keyword evidence="2" id="KW-1185">Reference proteome</keyword>
<proteinExistence type="predicted"/>
<reference evidence="1 2" key="1">
    <citation type="submission" date="2019-02" db="EMBL/GenBank/DDBJ databases">
        <title>Deep-cultivation of Planctomycetes and their phenomic and genomic characterization uncovers novel biology.</title>
        <authorList>
            <person name="Wiegand S."/>
            <person name="Jogler M."/>
            <person name="Boedeker C."/>
            <person name="Pinto D."/>
            <person name="Vollmers J."/>
            <person name="Rivas-Marin E."/>
            <person name="Kohn T."/>
            <person name="Peeters S.H."/>
            <person name="Heuer A."/>
            <person name="Rast P."/>
            <person name="Oberbeckmann S."/>
            <person name="Bunk B."/>
            <person name="Jeske O."/>
            <person name="Meyerdierks A."/>
            <person name="Storesund J.E."/>
            <person name="Kallscheuer N."/>
            <person name="Luecker S."/>
            <person name="Lage O.M."/>
            <person name="Pohl T."/>
            <person name="Merkel B.J."/>
            <person name="Hornburger P."/>
            <person name="Mueller R.-W."/>
            <person name="Bruemmer F."/>
            <person name="Labrenz M."/>
            <person name="Spormann A.M."/>
            <person name="Op Den Camp H."/>
            <person name="Overmann J."/>
            <person name="Amann R."/>
            <person name="Jetten M.S.M."/>
            <person name="Mascher T."/>
            <person name="Medema M.H."/>
            <person name="Devos D.P."/>
            <person name="Kaster A.-K."/>
            <person name="Ovreas L."/>
            <person name="Rohde M."/>
            <person name="Galperin M.Y."/>
            <person name="Jogler C."/>
        </authorList>
    </citation>
    <scope>NUCLEOTIDE SEQUENCE [LARGE SCALE GENOMIC DNA]</scope>
    <source>
        <strain evidence="1 2">Pan54</strain>
    </source>
</reference>
<evidence type="ECO:0000313" key="2">
    <source>
        <dbReference type="Proteomes" id="UP000316095"/>
    </source>
</evidence>
<gene>
    <name evidence="1" type="ORF">Pan54_39190</name>
</gene>
<dbReference type="AlphaFoldDB" id="A0A5C5XJ06"/>
<comment type="caution">
    <text evidence="1">The sequence shown here is derived from an EMBL/GenBank/DDBJ whole genome shotgun (WGS) entry which is preliminary data.</text>
</comment>
<protein>
    <submittedName>
        <fullName evidence="1">Uncharacterized protein</fullName>
    </submittedName>
</protein>
<name>A0A5C5XJ06_9PLAN</name>